<accession>A0ACB8RI00</accession>
<sequence length="568" mass="64268">MWAVLDNPEADDDDDIEIVETPQAVVSAATASSSTASVYAQSRYYAEAFDVLKKVFKLPSFHDHQLGAIISYLEGHDVVCYFPTGGGKSLCFQLPALCQGGKTKGVTIVIVPLRALMEDQVTKLRGLNVDVVEFSPETTQAVKQRIFDQRWYPNLIYITPEKWSTGDGAKSLITELYRRKVLARFAVDEAHLLSTWGKTFRSEGVCLRDLRTEYPEIPIMAVTATATPQVQQEIMGILNLHEPKVFSQSANRPNLRYTILPKPKGIVPLIMAYIREKHPQDVGIVYCLSRKSCEKVAEEMSRNGLSARHYHAQVDKEEQKSLVDAWRRGDCKIIVATIAFGMGVDKPDVRFVIHHDVPMSIAGYLQETGRAGRDGKVADCVLYWNWAEKKKFTSFIDKDEDLDDEQKAKQKEDITEMFEYCHNQVDCRRLLLLRKYGENFEREDCQATCDNCLSHKDDTTITQDVTDIALSLVKFAVNVERSCTLVSKSNFILGFRGSNAKSVRDKGLVDVDGYGSGKQVEQQIVDRLYDELISRDIVESYLVQQPRTKYSNQYMKVGFFSSLELLVI</sequence>
<dbReference type="EMBL" id="MU276013">
    <property type="protein sequence ID" value="KAI0043559.1"/>
    <property type="molecule type" value="Genomic_DNA"/>
</dbReference>
<keyword evidence="1" id="KW-0347">Helicase</keyword>
<dbReference type="Proteomes" id="UP000814033">
    <property type="component" value="Unassembled WGS sequence"/>
</dbReference>
<evidence type="ECO:0000313" key="2">
    <source>
        <dbReference type="Proteomes" id="UP000814033"/>
    </source>
</evidence>
<keyword evidence="2" id="KW-1185">Reference proteome</keyword>
<keyword evidence="1" id="KW-0067">ATP-binding</keyword>
<name>A0ACB8RI00_9AGAM</name>
<protein>
    <submittedName>
        <fullName evidence="1">ATP-dependent DNA helicase</fullName>
    </submittedName>
</protein>
<keyword evidence="1" id="KW-0378">Hydrolase</keyword>
<reference evidence="1" key="1">
    <citation type="submission" date="2021-02" db="EMBL/GenBank/DDBJ databases">
        <authorList>
            <consortium name="DOE Joint Genome Institute"/>
            <person name="Ahrendt S."/>
            <person name="Looney B.P."/>
            <person name="Miyauchi S."/>
            <person name="Morin E."/>
            <person name="Drula E."/>
            <person name="Courty P.E."/>
            <person name="Chicoki N."/>
            <person name="Fauchery L."/>
            <person name="Kohler A."/>
            <person name="Kuo A."/>
            <person name="Labutti K."/>
            <person name="Pangilinan J."/>
            <person name="Lipzen A."/>
            <person name="Riley R."/>
            <person name="Andreopoulos W."/>
            <person name="He G."/>
            <person name="Johnson J."/>
            <person name="Barry K.W."/>
            <person name="Grigoriev I.V."/>
            <person name="Nagy L."/>
            <person name="Hibbett D."/>
            <person name="Henrissat B."/>
            <person name="Matheny P.B."/>
            <person name="Labbe J."/>
            <person name="Martin F."/>
        </authorList>
    </citation>
    <scope>NUCLEOTIDE SEQUENCE</scope>
    <source>
        <strain evidence="1">FP105234-sp</strain>
    </source>
</reference>
<proteinExistence type="predicted"/>
<organism evidence="1 2">
    <name type="scientific">Auriscalpium vulgare</name>
    <dbReference type="NCBI Taxonomy" id="40419"/>
    <lineage>
        <taxon>Eukaryota</taxon>
        <taxon>Fungi</taxon>
        <taxon>Dikarya</taxon>
        <taxon>Basidiomycota</taxon>
        <taxon>Agaricomycotina</taxon>
        <taxon>Agaricomycetes</taxon>
        <taxon>Russulales</taxon>
        <taxon>Auriscalpiaceae</taxon>
        <taxon>Auriscalpium</taxon>
    </lineage>
</organism>
<keyword evidence="1" id="KW-0547">Nucleotide-binding</keyword>
<comment type="caution">
    <text evidence="1">The sequence shown here is derived from an EMBL/GenBank/DDBJ whole genome shotgun (WGS) entry which is preliminary data.</text>
</comment>
<gene>
    <name evidence="1" type="ORF">FA95DRAFT_1629468</name>
</gene>
<reference evidence="1" key="2">
    <citation type="journal article" date="2022" name="New Phytol.">
        <title>Evolutionary transition to the ectomycorrhizal habit in the genomes of a hyperdiverse lineage of mushroom-forming fungi.</title>
        <authorList>
            <person name="Looney B."/>
            <person name="Miyauchi S."/>
            <person name="Morin E."/>
            <person name="Drula E."/>
            <person name="Courty P.E."/>
            <person name="Kohler A."/>
            <person name="Kuo A."/>
            <person name="LaButti K."/>
            <person name="Pangilinan J."/>
            <person name="Lipzen A."/>
            <person name="Riley R."/>
            <person name="Andreopoulos W."/>
            <person name="He G."/>
            <person name="Johnson J."/>
            <person name="Nolan M."/>
            <person name="Tritt A."/>
            <person name="Barry K.W."/>
            <person name="Grigoriev I.V."/>
            <person name="Nagy L.G."/>
            <person name="Hibbett D."/>
            <person name="Henrissat B."/>
            <person name="Matheny P.B."/>
            <person name="Labbe J."/>
            <person name="Martin F.M."/>
        </authorList>
    </citation>
    <scope>NUCLEOTIDE SEQUENCE</scope>
    <source>
        <strain evidence="1">FP105234-sp</strain>
    </source>
</reference>
<evidence type="ECO:0000313" key="1">
    <source>
        <dbReference type="EMBL" id="KAI0043559.1"/>
    </source>
</evidence>